<dbReference type="CDD" id="cd06928">
    <property type="entry name" value="RNAP_alpha_NTD"/>
    <property type="match status" value="1"/>
</dbReference>
<comment type="domain">
    <text evidence="11">The N-terminal domain is essential for RNAP assembly and basal transcription, whereas the C-terminal domain is involved in interaction with transcriptional regulators and with upstream promoter elements.</text>
</comment>
<dbReference type="SUPFAM" id="SSF55257">
    <property type="entry name" value="RBP11-like subunits of RNA polymerase"/>
    <property type="match status" value="1"/>
</dbReference>
<keyword evidence="6 11" id="KW-0548">Nucleotidyltransferase</keyword>
<dbReference type="Pfam" id="PF01000">
    <property type="entry name" value="RNA_pol_A_bac"/>
    <property type="match status" value="1"/>
</dbReference>
<evidence type="ECO:0000256" key="10">
    <source>
        <dbReference type="ARBA" id="ARBA00048552"/>
    </source>
</evidence>
<dbReference type="EC" id="2.7.7.6" evidence="2 11"/>
<organism evidence="13 14">
    <name type="scientific">Hujiaoplasma nucleasis</name>
    <dbReference type="NCBI Taxonomy" id="2725268"/>
    <lineage>
        <taxon>Bacteria</taxon>
        <taxon>Bacillati</taxon>
        <taxon>Mycoplasmatota</taxon>
        <taxon>Mollicutes</taxon>
        <taxon>Candidatus Izemoplasmatales</taxon>
        <taxon>Hujiaoplasmataceae</taxon>
        <taxon>Hujiaoplasma</taxon>
    </lineage>
</organism>
<evidence type="ECO:0000256" key="5">
    <source>
        <dbReference type="ARBA" id="ARBA00022679"/>
    </source>
</evidence>
<dbReference type="GO" id="GO:0006351">
    <property type="term" value="P:DNA-templated transcription"/>
    <property type="evidence" value="ECO:0007669"/>
    <property type="project" value="UniProtKB-UniRule"/>
</dbReference>
<dbReference type="EMBL" id="CP051151">
    <property type="protein sequence ID" value="QLY40339.1"/>
    <property type="molecule type" value="Genomic_DNA"/>
</dbReference>
<evidence type="ECO:0000313" key="14">
    <source>
        <dbReference type="Proteomes" id="UP000512167"/>
    </source>
</evidence>
<dbReference type="GO" id="GO:0000428">
    <property type="term" value="C:DNA-directed RNA polymerase complex"/>
    <property type="evidence" value="ECO:0007669"/>
    <property type="project" value="UniProtKB-KW"/>
</dbReference>
<keyword evidence="14" id="KW-1185">Reference proteome</keyword>
<evidence type="ECO:0000256" key="7">
    <source>
        <dbReference type="ARBA" id="ARBA00023163"/>
    </source>
</evidence>
<dbReference type="GO" id="GO:0003899">
    <property type="term" value="F:DNA-directed RNA polymerase activity"/>
    <property type="evidence" value="ECO:0007669"/>
    <property type="project" value="UniProtKB-UniRule"/>
</dbReference>
<dbReference type="NCBIfam" id="TIGR02027">
    <property type="entry name" value="rpoA"/>
    <property type="match status" value="1"/>
</dbReference>
<dbReference type="GO" id="GO:0005737">
    <property type="term" value="C:cytoplasm"/>
    <property type="evidence" value="ECO:0007669"/>
    <property type="project" value="UniProtKB-ARBA"/>
</dbReference>
<evidence type="ECO:0000256" key="4">
    <source>
        <dbReference type="ARBA" id="ARBA00022478"/>
    </source>
</evidence>
<dbReference type="HAMAP" id="MF_00059">
    <property type="entry name" value="RNApol_bact_RpoA"/>
    <property type="match status" value="1"/>
</dbReference>
<dbReference type="KEGG" id="tbk:HF295_05485"/>
<evidence type="ECO:0000256" key="1">
    <source>
        <dbReference type="ARBA" id="ARBA00007123"/>
    </source>
</evidence>
<dbReference type="GO" id="GO:0003677">
    <property type="term" value="F:DNA binding"/>
    <property type="evidence" value="ECO:0007669"/>
    <property type="project" value="UniProtKB-UniRule"/>
</dbReference>
<dbReference type="GO" id="GO:0046983">
    <property type="term" value="F:protein dimerization activity"/>
    <property type="evidence" value="ECO:0007669"/>
    <property type="project" value="InterPro"/>
</dbReference>
<comment type="catalytic activity">
    <reaction evidence="10 11">
        <text>RNA(n) + a ribonucleoside 5'-triphosphate = RNA(n+1) + diphosphate</text>
        <dbReference type="Rhea" id="RHEA:21248"/>
        <dbReference type="Rhea" id="RHEA-COMP:14527"/>
        <dbReference type="Rhea" id="RHEA-COMP:17342"/>
        <dbReference type="ChEBI" id="CHEBI:33019"/>
        <dbReference type="ChEBI" id="CHEBI:61557"/>
        <dbReference type="ChEBI" id="CHEBI:140395"/>
        <dbReference type="EC" id="2.7.7.6"/>
    </reaction>
</comment>
<dbReference type="NCBIfam" id="NF003515">
    <property type="entry name" value="PRK05182.2-1"/>
    <property type="match status" value="1"/>
</dbReference>
<feature type="region of interest" description="Alpha N-terminal domain (alpha-NTD)" evidence="11">
    <location>
        <begin position="1"/>
        <end position="230"/>
    </location>
</feature>
<evidence type="ECO:0000256" key="9">
    <source>
        <dbReference type="ARBA" id="ARBA00033070"/>
    </source>
</evidence>
<dbReference type="SUPFAM" id="SSF56553">
    <property type="entry name" value="Insert subdomain of RNA polymerase alpha subunit"/>
    <property type="match status" value="1"/>
</dbReference>
<dbReference type="Gene3D" id="3.30.1360.10">
    <property type="entry name" value="RNA polymerase, RBP11-like subunit"/>
    <property type="match status" value="1"/>
</dbReference>
<dbReference type="FunFam" id="2.170.120.12:FF:000001">
    <property type="entry name" value="DNA-directed RNA polymerase subunit alpha"/>
    <property type="match status" value="1"/>
</dbReference>
<keyword evidence="7 11" id="KW-0804">Transcription</keyword>
<evidence type="ECO:0000256" key="6">
    <source>
        <dbReference type="ARBA" id="ARBA00022695"/>
    </source>
</evidence>
<name>A0A7L6N710_9MOLU</name>
<dbReference type="FunFam" id="1.10.150.20:FF:000001">
    <property type="entry name" value="DNA-directed RNA polymerase subunit alpha"/>
    <property type="match status" value="1"/>
</dbReference>
<feature type="domain" description="DNA-directed RNA polymerase RpoA/D/Rpb3-type" evidence="12">
    <location>
        <begin position="20"/>
        <end position="229"/>
    </location>
</feature>
<dbReference type="InterPro" id="IPR011262">
    <property type="entry name" value="DNA-dir_RNA_pol_insert"/>
</dbReference>
<proteinExistence type="inferred from homology"/>
<dbReference type="Pfam" id="PF01193">
    <property type="entry name" value="RNA_pol_L"/>
    <property type="match status" value="1"/>
</dbReference>
<accession>A0A7L6N710</accession>
<keyword evidence="4 11" id="KW-0240">DNA-directed RNA polymerase</keyword>
<evidence type="ECO:0000256" key="8">
    <source>
        <dbReference type="ARBA" id="ARBA00032524"/>
    </source>
</evidence>
<gene>
    <name evidence="11" type="primary">rpoA</name>
    <name evidence="13" type="ORF">HF295_05485</name>
</gene>
<dbReference type="Proteomes" id="UP000512167">
    <property type="component" value="Chromosome"/>
</dbReference>
<evidence type="ECO:0000256" key="3">
    <source>
        <dbReference type="ARBA" id="ARBA00015972"/>
    </source>
</evidence>
<dbReference type="InterPro" id="IPR036643">
    <property type="entry name" value="RNApol_insert_sf"/>
</dbReference>
<dbReference type="NCBIfam" id="NF003513">
    <property type="entry name" value="PRK05182.1-2"/>
    <property type="match status" value="1"/>
</dbReference>
<dbReference type="InterPro" id="IPR011260">
    <property type="entry name" value="RNAP_asu_C"/>
</dbReference>
<sequence>MKGLKFEKPKTEILELEDNYGQFAISPLERGYGITLGNSLRRVLLSSLPGAAIVNVNITGVVHEFTPIEGVVEDVTTIILNLKGVILSIDNEDSNVEKRLDISVEGPRDVYASDIIADEEVEVKNPDHFICRVNKGVLRMTMKARKGNGYVSAVENAKYKDDVNDISIDSIYTPITRARYDVEKTRVEDKADYDKLTLEIWTDKSIGPKDALGLASKMLIDHLNEFVDLSEKAADEDFMVEREVEESNRNLEKPIEDLDLSVRSYNCLKRAGINTLSELIEKTEEDMMKVRNLGKKSLKEVKQKLEELNLSLAKH</sequence>
<protein>
    <recommendedName>
        <fullName evidence="3 11">DNA-directed RNA polymerase subunit alpha</fullName>
        <shortName evidence="11">RNAP subunit alpha</shortName>
        <ecNumber evidence="2 11">2.7.7.6</ecNumber>
    </recommendedName>
    <alternativeName>
        <fullName evidence="9 11">RNA polymerase subunit alpha</fullName>
    </alternativeName>
    <alternativeName>
        <fullName evidence="8 11">Transcriptase subunit alpha</fullName>
    </alternativeName>
</protein>
<dbReference type="Pfam" id="PF03118">
    <property type="entry name" value="RNA_pol_A_CTD"/>
    <property type="match status" value="1"/>
</dbReference>
<comment type="similarity">
    <text evidence="1 11">Belongs to the RNA polymerase alpha chain family.</text>
</comment>
<dbReference type="RefSeq" id="WP_312031171.1">
    <property type="nucleotide sequence ID" value="NZ_CP051151.1"/>
</dbReference>
<evidence type="ECO:0000256" key="11">
    <source>
        <dbReference type="HAMAP-Rule" id="MF_00059"/>
    </source>
</evidence>
<dbReference type="InterPro" id="IPR011263">
    <property type="entry name" value="DNA-dir_RNA_pol_RpoA/D/Rpb3"/>
</dbReference>
<dbReference type="Gene3D" id="1.10.150.20">
    <property type="entry name" value="5' to 3' exonuclease, C-terminal subdomain"/>
    <property type="match status" value="1"/>
</dbReference>
<dbReference type="Gene3D" id="2.170.120.12">
    <property type="entry name" value="DNA-directed RNA polymerase, insert domain"/>
    <property type="match status" value="1"/>
</dbReference>
<dbReference type="NCBIfam" id="NF003519">
    <property type="entry name" value="PRK05182.2-5"/>
    <property type="match status" value="1"/>
</dbReference>
<dbReference type="InterPro" id="IPR036603">
    <property type="entry name" value="RBP11-like"/>
</dbReference>
<keyword evidence="5 11" id="KW-0808">Transferase</keyword>
<dbReference type="SUPFAM" id="SSF47789">
    <property type="entry name" value="C-terminal domain of RNA polymerase alpha subunit"/>
    <property type="match status" value="1"/>
</dbReference>
<evidence type="ECO:0000313" key="13">
    <source>
        <dbReference type="EMBL" id="QLY40339.1"/>
    </source>
</evidence>
<dbReference type="AlphaFoldDB" id="A0A7L6N710"/>
<comment type="function">
    <text evidence="11">DNA-dependent RNA polymerase catalyzes the transcription of DNA into RNA using the four ribonucleoside triphosphates as substrates.</text>
</comment>
<dbReference type="SMART" id="SM00662">
    <property type="entry name" value="RPOLD"/>
    <property type="match status" value="1"/>
</dbReference>
<evidence type="ECO:0000259" key="12">
    <source>
        <dbReference type="SMART" id="SM00662"/>
    </source>
</evidence>
<dbReference type="InterPro" id="IPR011773">
    <property type="entry name" value="DNA-dir_RpoA"/>
</dbReference>
<feature type="region of interest" description="Alpha C-terminal domain (alpha-CTD)" evidence="11">
    <location>
        <begin position="249"/>
        <end position="315"/>
    </location>
</feature>
<comment type="subunit">
    <text evidence="11">Homodimer. The RNAP catalytic core consists of 2 alpha, 1 beta, 1 beta' and 1 omega subunit. When a sigma factor is associated with the core the holoenzyme is formed, which can initiate transcription.</text>
</comment>
<reference evidence="13 14" key="1">
    <citation type="submission" date="2020-04" db="EMBL/GenBank/DDBJ databases">
        <authorList>
            <person name="Zheng R.K."/>
            <person name="Sun C.M."/>
        </authorList>
    </citation>
    <scope>NUCLEOTIDE SEQUENCE [LARGE SCALE GENOMIC DNA]</scope>
    <source>
        <strain evidence="14">zrk29</strain>
    </source>
</reference>
<evidence type="ECO:0000256" key="2">
    <source>
        <dbReference type="ARBA" id="ARBA00012418"/>
    </source>
</evidence>